<keyword evidence="2" id="KW-1185">Reference proteome</keyword>
<name>A0A8H6Z295_9AGAR</name>
<dbReference type="AlphaFoldDB" id="A0A8H6Z295"/>
<dbReference type="OrthoDB" id="2986625at2759"/>
<dbReference type="Proteomes" id="UP000623467">
    <property type="component" value="Unassembled WGS sequence"/>
</dbReference>
<dbReference type="Gene3D" id="3.80.10.10">
    <property type="entry name" value="Ribonuclease Inhibitor"/>
    <property type="match status" value="1"/>
</dbReference>
<reference evidence="1" key="1">
    <citation type="submission" date="2020-05" db="EMBL/GenBank/DDBJ databases">
        <title>Mycena genomes resolve the evolution of fungal bioluminescence.</title>
        <authorList>
            <person name="Tsai I.J."/>
        </authorList>
    </citation>
    <scope>NUCLEOTIDE SEQUENCE</scope>
    <source>
        <strain evidence="1">160909Yilan</strain>
    </source>
</reference>
<proteinExistence type="predicted"/>
<protein>
    <submittedName>
        <fullName evidence="1">F-box domain-containing protein</fullName>
    </submittedName>
</protein>
<evidence type="ECO:0000313" key="2">
    <source>
        <dbReference type="Proteomes" id="UP000623467"/>
    </source>
</evidence>
<accession>A0A8H6Z295</accession>
<organism evidence="1 2">
    <name type="scientific">Mycena sanguinolenta</name>
    <dbReference type="NCBI Taxonomy" id="230812"/>
    <lineage>
        <taxon>Eukaryota</taxon>
        <taxon>Fungi</taxon>
        <taxon>Dikarya</taxon>
        <taxon>Basidiomycota</taxon>
        <taxon>Agaricomycotina</taxon>
        <taxon>Agaricomycetes</taxon>
        <taxon>Agaricomycetidae</taxon>
        <taxon>Agaricales</taxon>
        <taxon>Marasmiineae</taxon>
        <taxon>Mycenaceae</taxon>
        <taxon>Mycena</taxon>
    </lineage>
</organism>
<gene>
    <name evidence="1" type="ORF">MSAN_00765900</name>
</gene>
<dbReference type="InterPro" id="IPR032675">
    <property type="entry name" value="LRR_dom_sf"/>
</dbReference>
<dbReference type="EMBL" id="JACAZH010000004">
    <property type="protein sequence ID" value="KAF7371298.1"/>
    <property type="molecule type" value="Genomic_DNA"/>
</dbReference>
<evidence type="ECO:0000313" key="1">
    <source>
        <dbReference type="EMBL" id="KAF7371298.1"/>
    </source>
</evidence>
<comment type="caution">
    <text evidence="1">The sequence shown here is derived from an EMBL/GenBank/DDBJ whole genome shotgun (WGS) entry which is preliminary data.</text>
</comment>
<sequence length="419" mass="47448">MLSELSVELIQEIADKLDKSDYANFRAVCKDLSFAMEPLFFSTIALSRQHLRLKNGQWFLKALASGQAGWSRYAKVLKFSRGNRIEIGEEPAGLSDTVMQELLTSALWSMMSIKTFIWEAHQGVPLWQTNVICDYLCALPSLEDLELIVEDVELPLDRFSRLRSFQITTPYWKECPMVQQVSQLATQCSNLTILHVFGFTDWSELWLTLHRANVAQVKEIYTNVVTDHLLGYLASYCGIEKLSLYRPDIESVAKSDRLANIFFDTVVPQHAESLVKLACSAPYESRWSFGTHNMDLISNLLKLESLEMSVNEDDVVNVEPPLSAVDLLLRTVEHMPALRRLQVFSGVAQTRRNTRHGNPGIKHVNAMYFAITATVKEFRSYNPSAAILCVNGRSYMLKPISTGSIAQENTLFGYFEVPT</sequence>